<protein>
    <submittedName>
        <fullName evidence="6">Sortase B</fullName>
    </submittedName>
</protein>
<keyword evidence="5" id="KW-0472">Membrane</keyword>
<dbReference type="Gene3D" id="2.40.260.10">
    <property type="entry name" value="Sortase"/>
    <property type="match status" value="1"/>
</dbReference>
<keyword evidence="7" id="KW-1185">Reference proteome</keyword>
<name>A0A1H3RDN1_9BACI</name>
<evidence type="ECO:0000256" key="3">
    <source>
        <dbReference type="PIRSR" id="PIRSR030150-2"/>
    </source>
</evidence>
<accession>A0A1H3RDN1</accession>
<dbReference type="GO" id="GO:0016787">
    <property type="term" value="F:hydrolase activity"/>
    <property type="evidence" value="ECO:0007669"/>
    <property type="project" value="UniProtKB-KW"/>
</dbReference>
<reference evidence="7" key="1">
    <citation type="submission" date="2016-10" db="EMBL/GenBank/DDBJ databases">
        <authorList>
            <person name="Varghese N."/>
            <person name="Submissions S."/>
        </authorList>
    </citation>
    <scope>NUCLEOTIDE SEQUENCE [LARGE SCALE GENOMIC DNA]</scope>
    <source>
        <strain evidence="7">SP</strain>
    </source>
</reference>
<dbReference type="PIRSF" id="PIRSF030150">
    <property type="entry name" value="UCP030150"/>
    <property type="match status" value="1"/>
</dbReference>
<dbReference type="STRING" id="1503961.SAMN05421736_10857"/>
<dbReference type="EMBL" id="FNPI01000008">
    <property type="protein sequence ID" value="SDZ23730.1"/>
    <property type="molecule type" value="Genomic_DNA"/>
</dbReference>
<dbReference type="InterPro" id="IPR009835">
    <property type="entry name" value="SrtB"/>
</dbReference>
<dbReference type="InterPro" id="IPR015986">
    <property type="entry name" value="SrtB_Firmicute"/>
</dbReference>
<sequence>MEAVSRKQKKKRSVWQRMVTLVLLGIILYSAYKLGVIAYEYYENRQVLADAQKLYHRDSPEAPETAGEEARSSFDELLQINEDIVGWLTIEQTLIDYPVLQAQNNDYYLDRNYKREQTRAGSIFMDYRNDIRKLPQNTILYGHNMKDGSMFGQLKKFLDEDFFSENRTFYYDTLYDGYEAEVISVYLSTTDFYYIQTDFSSDEEYMEFLESIQARSLYDAGVELMADDAIITLSTCDYTLDKVAGRLVVHAKLVERGSS</sequence>
<keyword evidence="1" id="KW-0378">Hydrolase</keyword>
<dbReference type="OrthoDB" id="9806013at2"/>
<feature type="transmembrane region" description="Helical" evidence="5">
    <location>
        <begin position="21"/>
        <end position="42"/>
    </location>
</feature>
<dbReference type="AlphaFoldDB" id="A0A1H3RDN1"/>
<evidence type="ECO:0000256" key="4">
    <source>
        <dbReference type="PIRSR" id="PIRSR605754-1"/>
    </source>
</evidence>
<dbReference type="SUPFAM" id="SSF63817">
    <property type="entry name" value="Sortase"/>
    <property type="match status" value="1"/>
</dbReference>
<keyword evidence="5" id="KW-1133">Transmembrane helix</keyword>
<dbReference type="InterPro" id="IPR005754">
    <property type="entry name" value="Sortase"/>
</dbReference>
<dbReference type="CDD" id="cd05826">
    <property type="entry name" value="Sortase_B"/>
    <property type="match status" value="1"/>
</dbReference>
<gene>
    <name evidence="6" type="ORF">SAMN05421736_10857</name>
</gene>
<evidence type="ECO:0000256" key="1">
    <source>
        <dbReference type="ARBA" id="ARBA00022801"/>
    </source>
</evidence>
<feature type="site" description="Transition state stabilizer" evidence="3">
    <location>
        <position position="246"/>
    </location>
</feature>
<organism evidence="6 7">
    <name type="scientific">Evansella caseinilytica</name>
    <dbReference type="NCBI Taxonomy" id="1503961"/>
    <lineage>
        <taxon>Bacteria</taxon>
        <taxon>Bacillati</taxon>
        <taxon>Bacillota</taxon>
        <taxon>Bacilli</taxon>
        <taxon>Bacillales</taxon>
        <taxon>Bacillaceae</taxon>
        <taxon>Evansella</taxon>
    </lineage>
</organism>
<dbReference type="InterPro" id="IPR023365">
    <property type="entry name" value="Sortase_dom-sf"/>
</dbReference>
<evidence type="ECO:0000313" key="6">
    <source>
        <dbReference type="EMBL" id="SDZ23730.1"/>
    </source>
</evidence>
<feature type="active site" description="Proton donor/acceptor" evidence="4">
    <location>
        <position position="143"/>
    </location>
</feature>
<dbReference type="Pfam" id="PF04203">
    <property type="entry name" value="Sortase"/>
    <property type="match status" value="1"/>
</dbReference>
<proteinExistence type="predicted"/>
<keyword evidence="5" id="KW-0812">Transmembrane</keyword>
<evidence type="ECO:0000256" key="5">
    <source>
        <dbReference type="SAM" id="Phobius"/>
    </source>
</evidence>
<dbReference type="Proteomes" id="UP000198935">
    <property type="component" value="Unassembled WGS sequence"/>
</dbReference>
<evidence type="ECO:0000256" key="2">
    <source>
        <dbReference type="PIRSR" id="PIRSR030150-1"/>
    </source>
</evidence>
<feature type="active site" description="Acyl-thioester intermediate" evidence="2">
    <location>
        <position position="236"/>
    </location>
</feature>
<dbReference type="NCBIfam" id="TIGR03064">
    <property type="entry name" value="sortase_srtB"/>
    <property type="match status" value="1"/>
</dbReference>
<evidence type="ECO:0000313" key="7">
    <source>
        <dbReference type="Proteomes" id="UP000198935"/>
    </source>
</evidence>